<sequence>MSYKKILLSLAGKLKSTPTLFTKALAKSPTGPTVTNGQFLVPVAGTELWLDASLLPVVLILSAESTRAGRRVFEPFFTPEDYQHHWKLRKPP</sequence>
<organism evidence="1 2">
    <name type="scientific">Riccia fluitans</name>
    <dbReference type="NCBI Taxonomy" id="41844"/>
    <lineage>
        <taxon>Eukaryota</taxon>
        <taxon>Viridiplantae</taxon>
        <taxon>Streptophyta</taxon>
        <taxon>Embryophyta</taxon>
        <taxon>Marchantiophyta</taxon>
        <taxon>Marchantiopsida</taxon>
        <taxon>Marchantiidae</taxon>
        <taxon>Marchantiales</taxon>
        <taxon>Ricciaceae</taxon>
        <taxon>Riccia</taxon>
    </lineage>
</organism>
<reference evidence="1 2" key="1">
    <citation type="submission" date="2024-09" db="EMBL/GenBank/DDBJ databases">
        <title>Chromosome-scale assembly of Riccia fluitans.</title>
        <authorList>
            <person name="Paukszto L."/>
            <person name="Sawicki J."/>
            <person name="Karawczyk K."/>
            <person name="Piernik-Szablinska J."/>
            <person name="Szczecinska M."/>
            <person name="Mazdziarz M."/>
        </authorList>
    </citation>
    <scope>NUCLEOTIDE SEQUENCE [LARGE SCALE GENOMIC DNA]</scope>
    <source>
        <strain evidence="1">Rf_01</strain>
        <tissue evidence="1">Aerial parts of the thallus</tissue>
    </source>
</reference>
<evidence type="ECO:0000313" key="1">
    <source>
        <dbReference type="EMBL" id="KAL2610181.1"/>
    </source>
</evidence>
<evidence type="ECO:0000313" key="2">
    <source>
        <dbReference type="Proteomes" id="UP001605036"/>
    </source>
</evidence>
<proteinExistence type="predicted"/>
<comment type="caution">
    <text evidence="1">The sequence shown here is derived from an EMBL/GenBank/DDBJ whole genome shotgun (WGS) entry which is preliminary data.</text>
</comment>
<accession>A0ABD1XQK2</accession>
<dbReference type="Proteomes" id="UP001605036">
    <property type="component" value="Unassembled WGS sequence"/>
</dbReference>
<keyword evidence="2" id="KW-1185">Reference proteome</keyword>
<protein>
    <submittedName>
        <fullName evidence="1">Uncharacterized protein</fullName>
    </submittedName>
</protein>
<name>A0ABD1XQK2_9MARC</name>
<dbReference type="AlphaFoldDB" id="A0ABD1XQK2"/>
<gene>
    <name evidence="1" type="ORF">R1flu_028754</name>
</gene>
<dbReference type="EMBL" id="JBHFFA010000008">
    <property type="protein sequence ID" value="KAL2610181.1"/>
    <property type="molecule type" value="Genomic_DNA"/>
</dbReference>